<comment type="caution">
    <text evidence="1">The sequence shown here is derived from an EMBL/GenBank/DDBJ whole genome shotgun (WGS) entry which is preliminary data.</text>
</comment>
<evidence type="ECO:0000313" key="2">
    <source>
        <dbReference type="Proteomes" id="UP000239297"/>
    </source>
</evidence>
<sequence>MTAHTQQHSTWLAAHHAHLTAEDLWLHYFSVGGYLAVFELDAYLHGLYALPQGERNTVALALNELIDDQIDTRLNDLSHHPKAEFVHGPVLD</sequence>
<organism evidence="1 2">
    <name type="scientific">Arthrobacter pityocampae</name>
    <dbReference type="NCBI Taxonomy" id="547334"/>
    <lineage>
        <taxon>Bacteria</taxon>
        <taxon>Bacillati</taxon>
        <taxon>Actinomycetota</taxon>
        <taxon>Actinomycetes</taxon>
        <taxon>Micrococcales</taxon>
        <taxon>Micrococcaceae</taxon>
        <taxon>Arthrobacter</taxon>
    </lineage>
</organism>
<dbReference type="EMBL" id="PRKW01000005">
    <property type="protein sequence ID" value="PPB48530.1"/>
    <property type="molecule type" value="Genomic_DNA"/>
</dbReference>
<dbReference type="RefSeq" id="WP_104121933.1">
    <property type="nucleotide sequence ID" value="NZ_PRKW01000005.1"/>
</dbReference>
<dbReference type="AlphaFoldDB" id="A0A2S5IVF7"/>
<gene>
    <name evidence="1" type="ORF">C4K88_12355</name>
</gene>
<evidence type="ECO:0000313" key="1">
    <source>
        <dbReference type="EMBL" id="PPB48530.1"/>
    </source>
</evidence>
<proteinExistence type="predicted"/>
<dbReference type="Proteomes" id="UP000239297">
    <property type="component" value="Unassembled WGS sequence"/>
</dbReference>
<accession>A0A2S5IVF7</accession>
<dbReference type="OrthoDB" id="4935951at2"/>
<keyword evidence="2" id="KW-1185">Reference proteome</keyword>
<reference evidence="1 2" key="1">
    <citation type="journal article" date="2014" name="Int. J. Syst. Evol. Microbiol.">
        <title>Arthrobacter pityocampae sp. nov., isolated from Thaumetopoea pityocampa (Lep., Thaumetopoeidae).</title>
        <authorList>
            <person name="Ince I.A."/>
            <person name="Demirbag Z."/>
            <person name="Kati H."/>
        </authorList>
    </citation>
    <scope>NUCLEOTIDE SEQUENCE [LARGE SCALE GENOMIC DNA]</scope>
    <source>
        <strain evidence="1 2">Tp2</strain>
    </source>
</reference>
<name>A0A2S5IVF7_9MICC</name>
<protein>
    <submittedName>
        <fullName evidence="1">Uncharacterized protein</fullName>
    </submittedName>
</protein>